<comment type="subunit">
    <text evidence="3">Homodimer.</text>
</comment>
<dbReference type="PANTHER" id="PTHR48081:SF33">
    <property type="entry name" value="KYNURENINE FORMAMIDASE"/>
    <property type="match status" value="1"/>
</dbReference>
<dbReference type="OrthoDB" id="420264at2759"/>
<feature type="domain" description="AB hydrolase-1" evidence="4">
    <location>
        <begin position="51"/>
        <end position="315"/>
    </location>
</feature>
<dbReference type="SUPFAM" id="SSF53474">
    <property type="entry name" value="alpha/beta-Hydrolases"/>
    <property type="match status" value="1"/>
</dbReference>
<comment type="catalytic activity">
    <reaction evidence="3">
        <text>N-formyl-L-kynurenine + H2O = L-kynurenine + formate + H(+)</text>
        <dbReference type="Rhea" id="RHEA:13009"/>
        <dbReference type="ChEBI" id="CHEBI:15377"/>
        <dbReference type="ChEBI" id="CHEBI:15378"/>
        <dbReference type="ChEBI" id="CHEBI:15740"/>
        <dbReference type="ChEBI" id="CHEBI:57959"/>
        <dbReference type="ChEBI" id="CHEBI:58629"/>
        <dbReference type="EC" id="3.5.1.9"/>
    </reaction>
</comment>
<feature type="active site" evidence="3">
    <location>
        <position position="268"/>
    </location>
</feature>
<evidence type="ECO:0000313" key="6">
    <source>
        <dbReference type="Proteomes" id="UP000250266"/>
    </source>
</evidence>
<dbReference type="InterPro" id="IPR050300">
    <property type="entry name" value="GDXG_lipolytic_enzyme"/>
</dbReference>
<feature type="active site" description="Nucleophile" evidence="3">
    <location>
        <position position="168"/>
    </location>
</feature>
<gene>
    <name evidence="5" type="ORF">K432DRAFT_317347</name>
</gene>
<keyword evidence="2 3" id="KW-0823">Tryptophan catabolism</keyword>
<dbReference type="HAMAP" id="MF_03014">
    <property type="entry name" value="KFase"/>
    <property type="match status" value="1"/>
</dbReference>
<keyword evidence="6" id="KW-1185">Reference proteome</keyword>
<comment type="function">
    <text evidence="3">Catalyzes the hydrolysis of N-formyl-L-kynurenine to L-kynurenine, the second step in the kynurenine pathway of tryptophan degradation. Kynurenine may be further oxidized to nicotinic acid, NAD(H) and NADP(H). Required for elimination of toxic metabolites.</text>
</comment>
<dbReference type="InterPro" id="IPR029058">
    <property type="entry name" value="AB_hydrolase_fold"/>
</dbReference>
<comment type="similarity">
    <text evidence="3">Belongs to the kynurenine formamidase family.</text>
</comment>
<name>A0A8E2JKM7_9PEZI</name>
<evidence type="ECO:0000259" key="4">
    <source>
        <dbReference type="Pfam" id="PF12697"/>
    </source>
</evidence>
<reference evidence="5 6" key="1">
    <citation type="journal article" date="2016" name="Nat. Commun.">
        <title>Ectomycorrhizal ecology is imprinted in the genome of the dominant symbiotic fungus Cenococcum geophilum.</title>
        <authorList>
            <consortium name="DOE Joint Genome Institute"/>
            <person name="Peter M."/>
            <person name="Kohler A."/>
            <person name="Ohm R.A."/>
            <person name="Kuo A."/>
            <person name="Krutzmann J."/>
            <person name="Morin E."/>
            <person name="Arend M."/>
            <person name="Barry K.W."/>
            <person name="Binder M."/>
            <person name="Choi C."/>
            <person name="Clum A."/>
            <person name="Copeland A."/>
            <person name="Grisel N."/>
            <person name="Haridas S."/>
            <person name="Kipfer T."/>
            <person name="LaButti K."/>
            <person name="Lindquist E."/>
            <person name="Lipzen A."/>
            <person name="Maire R."/>
            <person name="Meier B."/>
            <person name="Mihaltcheva S."/>
            <person name="Molinier V."/>
            <person name="Murat C."/>
            <person name="Poggeler S."/>
            <person name="Quandt C.A."/>
            <person name="Sperisen C."/>
            <person name="Tritt A."/>
            <person name="Tisserant E."/>
            <person name="Crous P.W."/>
            <person name="Henrissat B."/>
            <person name="Nehls U."/>
            <person name="Egli S."/>
            <person name="Spatafora J.W."/>
            <person name="Grigoriev I.V."/>
            <person name="Martin F.M."/>
        </authorList>
    </citation>
    <scope>NUCLEOTIDE SEQUENCE [LARGE SCALE GENOMIC DNA]</scope>
    <source>
        <strain evidence="5 6">CBS 459.81</strain>
    </source>
</reference>
<evidence type="ECO:0000256" key="1">
    <source>
        <dbReference type="ARBA" id="ARBA00022801"/>
    </source>
</evidence>
<dbReference type="GO" id="GO:0004061">
    <property type="term" value="F:arylformamidase activity"/>
    <property type="evidence" value="ECO:0007669"/>
    <property type="project" value="UniProtKB-UniRule"/>
</dbReference>
<accession>A0A8E2JKM7</accession>
<organism evidence="5 6">
    <name type="scientific">Lepidopterella palustris CBS 459.81</name>
    <dbReference type="NCBI Taxonomy" id="1314670"/>
    <lineage>
        <taxon>Eukaryota</taxon>
        <taxon>Fungi</taxon>
        <taxon>Dikarya</taxon>
        <taxon>Ascomycota</taxon>
        <taxon>Pezizomycotina</taxon>
        <taxon>Dothideomycetes</taxon>
        <taxon>Pleosporomycetidae</taxon>
        <taxon>Mytilinidiales</taxon>
        <taxon>Argynnaceae</taxon>
        <taxon>Lepidopterella</taxon>
    </lineage>
</organism>
<evidence type="ECO:0000313" key="5">
    <source>
        <dbReference type="EMBL" id="OCK85923.1"/>
    </source>
</evidence>
<feature type="active site" evidence="3">
    <location>
        <position position="303"/>
    </location>
</feature>
<keyword evidence="1 3" id="KW-0378">Hydrolase</keyword>
<comment type="pathway">
    <text evidence="3">Amino-acid degradation; L-tryptophan degradation via kynurenine pathway; L-kynurenine from L-tryptophan: step 2/2.</text>
</comment>
<dbReference type="EC" id="3.5.1.9" evidence="3"/>
<sequence>MTATPPTIAHQTTPQTTSLLSYTSPATPLQTLEIWLPRPLSASSLETTVWIVYIHGGAWRDPELTSSQLEPTLRRLFPAFPSFEDAGSSRAVKHIAGFASLNYRLSPYKNHPTHPSDDRDESRNVTHPAHVGDIAKALEWLEREYNVTGNSGQTGGARGYEWVGVGHSCGATMLLQLVTSMGQANILSVCRPVALILLAGIYDLPVFLQNHSAPKVSTETQRVYTEIIEGAFGTDKRRWLSASPVAGDYSPETWSKGRMVVLAHSKEDELVEEEQVNRLVEVLERQGWGVGRQLLERELKGGHDFVWEDGEQVAALIEQVTLMLFE</sequence>
<dbReference type="Pfam" id="PF12697">
    <property type="entry name" value="Abhydrolase_6"/>
    <property type="match status" value="1"/>
</dbReference>
<dbReference type="PANTHER" id="PTHR48081">
    <property type="entry name" value="AB HYDROLASE SUPERFAMILY PROTEIN C4A8.06C"/>
    <property type="match status" value="1"/>
</dbReference>
<dbReference type="Gene3D" id="3.40.50.1820">
    <property type="entry name" value="alpha/beta hydrolase"/>
    <property type="match status" value="1"/>
</dbReference>
<dbReference type="Proteomes" id="UP000250266">
    <property type="component" value="Unassembled WGS sequence"/>
</dbReference>
<feature type="short sequence motif" description="HGGXW" evidence="3">
    <location>
        <begin position="55"/>
        <end position="59"/>
    </location>
</feature>
<dbReference type="EMBL" id="KV744811">
    <property type="protein sequence ID" value="OCK85923.1"/>
    <property type="molecule type" value="Genomic_DNA"/>
</dbReference>
<dbReference type="AlphaFoldDB" id="A0A8E2JKM7"/>
<protein>
    <recommendedName>
        <fullName evidence="3">Kynurenine formamidase</fullName>
        <shortName evidence="3">KFA</shortName>
        <shortName evidence="3">KFase</shortName>
        <ecNumber evidence="3">3.5.1.9</ecNumber>
    </recommendedName>
    <alternativeName>
        <fullName evidence="3">Arylformamidase</fullName>
    </alternativeName>
    <alternativeName>
        <fullName evidence="3">N-formylkynurenine formamidase</fullName>
        <shortName evidence="3">FKF</shortName>
    </alternativeName>
</protein>
<dbReference type="GO" id="GO:0034354">
    <property type="term" value="P:'de novo' NAD+ biosynthetic process from L-tryptophan"/>
    <property type="evidence" value="ECO:0007669"/>
    <property type="project" value="UniProtKB-UniRule"/>
</dbReference>
<dbReference type="GO" id="GO:0019441">
    <property type="term" value="P:L-tryptophan catabolic process to kynurenine"/>
    <property type="evidence" value="ECO:0007669"/>
    <property type="project" value="UniProtKB-UniRule"/>
</dbReference>
<evidence type="ECO:0000256" key="3">
    <source>
        <dbReference type="HAMAP-Rule" id="MF_03014"/>
    </source>
</evidence>
<dbReference type="InterPro" id="IPR027519">
    <property type="entry name" value="KFase_ver/fungi-typ"/>
</dbReference>
<dbReference type="InterPro" id="IPR000073">
    <property type="entry name" value="AB_hydrolase_1"/>
</dbReference>
<proteinExistence type="inferred from homology"/>
<dbReference type="UniPathway" id="UPA00333">
    <property type="reaction ID" value="UER00454"/>
</dbReference>
<evidence type="ECO:0000256" key="2">
    <source>
        <dbReference type="ARBA" id="ARBA00023079"/>
    </source>
</evidence>
<comment type="domain">
    <text evidence="3">The main chain amide nitrogen atoms of the second glycine and its adjacent residue in the HGGXW motif define the oxyanion hole, and stabilize the oxyanion that forms during the nucleophilic attack by the catalytic serine during substrate cleavage.</text>
</comment>